<evidence type="ECO:0000259" key="1">
    <source>
        <dbReference type="Pfam" id="PF07589"/>
    </source>
</evidence>
<dbReference type="Pfam" id="PF07589">
    <property type="entry name" value="PEP-CTERM"/>
    <property type="match status" value="1"/>
</dbReference>
<organism evidence="2 3">
    <name type="scientific">Terrimicrobium sacchariphilum</name>
    <dbReference type="NCBI Taxonomy" id="690879"/>
    <lineage>
        <taxon>Bacteria</taxon>
        <taxon>Pseudomonadati</taxon>
        <taxon>Verrucomicrobiota</taxon>
        <taxon>Terrimicrobiia</taxon>
        <taxon>Terrimicrobiales</taxon>
        <taxon>Terrimicrobiaceae</taxon>
        <taxon>Terrimicrobium</taxon>
    </lineage>
</organism>
<name>A0A146GFE5_TERSA</name>
<dbReference type="AlphaFoldDB" id="A0A146GFE5"/>
<dbReference type="Proteomes" id="UP000076023">
    <property type="component" value="Unassembled WGS sequence"/>
</dbReference>
<dbReference type="NCBIfam" id="TIGR02595">
    <property type="entry name" value="PEP_CTERM"/>
    <property type="match status" value="1"/>
</dbReference>
<sequence>MISHEVGNSFPRNITPTLHMKLSLPKLCAAFVFSMVISSHAQVLLNFQLNGGIYSSPNGDQSYSGAAAIGQVGDVWNHLTLYDRSALTPTTGFVYSDGSAATGVSITNLANWDLSGAIIPSVTGNGILSSYMGASPSIAESTPSTLTIAGLTPGGSYNLYIIASSDHQGVGGIFSVNGSATQTLNGAAGANFTLGVDTLLFSVVADINGNINIAETATSVQYRVLNGIQLEAVPEPSTWALLGLGAMVIIGRISLRNRHARMQFPA</sequence>
<evidence type="ECO:0000313" key="3">
    <source>
        <dbReference type="Proteomes" id="UP000076023"/>
    </source>
</evidence>
<dbReference type="InParanoid" id="A0A146GFE5"/>
<reference evidence="3" key="1">
    <citation type="journal article" date="2017" name="Genome Announc.">
        <title>Draft Genome Sequence of Terrimicrobium sacchariphilum NM-5T, a Facultative Anaerobic Soil Bacterium of the Class Spartobacteria.</title>
        <authorList>
            <person name="Qiu Y.L."/>
            <person name="Tourlousse D.M."/>
            <person name="Matsuura N."/>
            <person name="Ohashi A."/>
            <person name="Sekiguchi Y."/>
        </authorList>
    </citation>
    <scope>NUCLEOTIDE SEQUENCE [LARGE SCALE GENOMIC DNA]</scope>
    <source>
        <strain evidence="3">NM-5</strain>
    </source>
</reference>
<proteinExistence type="predicted"/>
<protein>
    <submittedName>
        <fullName evidence="2">PEP-CTERM protein-sorting domain-containing protein</fullName>
    </submittedName>
</protein>
<dbReference type="EMBL" id="BDCO01000003">
    <property type="protein sequence ID" value="GAT35186.1"/>
    <property type="molecule type" value="Genomic_DNA"/>
</dbReference>
<gene>
    <name evidence="2" type="ORF">TSACC_3250</name>
</gene>
<dbReference type="STRING" id="690879.TSACC_3250"/>
<accession>A0A146GFE5</accession>
<dbReference type="InterPro" id="IPR013424">
    <property type="entry name" value="Ice-binding_C"/>
</dbReference>
<feature type="domain" description="Ice-binding protein C-terminal" evidence="1">
    <location>
        <begin position="232"/>
        <end position="252"/>
    </location>
</feature>
<dbReference type="OrthoDB" id="199792at2"/>
<comment type="caution">
    <text evidence="2">The sequence shown here is derived from an EMBL/GenBank/DDBJ whole genome shotgun (WGS) entry which is preliminary data.</text>
</comment>
<keyword evidence="3" id="KW-1185">Reference proteome</keyword>
<evidence type="ECO:0000313" key="2">
    <source>
        <dbReference type="EMBL" id="GAT35186.1"/>
    </source>
</evidence>